<dbReference type="AlphaFoldDB" id="A0A9W7ANH3"/>
<gene>
    <name evidence="2" type="ORF">TrRE_jg12057</name>
</gene>
<organism evidence="2 3">
    <name type="scientific">Triparma retinervis</name>
    <dbReference type="NCBI Taxonomy" id="2557542"/>
    <lineage>
        <taxon>Eukaryota</taxon>
        <taxon>Sar</taxon>
        <taxon>Stramenopiles</taxon>
        <taxon>Ochrophyta</taxon>
        <taxon>Bolidophyceae</taxon>
        <taxon>Parmales</taxon>
        <taxon>Triparmaceae</taxon>
        <taxon>Triparma</taxon>
    </lineage>
</organism>
<keyword evidence="1" id="KW-0732">Signal</keyword>
<evidence type="ECO:0000256" key="1">
    <source>
        <dbReference type="SAM" id="SignalP"/>
    </source>
</evidence>
<sequence>MGHVLLVACLIALFSLGNAQEYLALEINVDGTDHKLYLDACFDQEAVSSAVQAFMSSESSNMRAVSVLLPLTKP</sequence>
<dbReference type="EMBL" id="BRXZ01001451">
    <property type="protein sequence ID" value="GMH71544.1"/>
    <property type="molecule type" value="Genomic_DNA"/>
</dbReference>
<comment type="caution">
    <text evidence="2">The sequence shown here is derived from an EMBL/GenBank/DDBJ whole genome shotgun (WGS) entry which is preliminary data.</text>
</comment>
<keyword evidence="3" id="KW-1185">Reference proteome</keyword>
<protein>
    <submittedName>
        <fullName evidence="2">Uncharacterized protein</fullName>
    </submittedName>
</protein>
<evidence type="ECO:0000313" key="2">
    <source>
        <dbReference type="EMBL" id="GMH71544.1"/>
    </source>
</evidence>
<dbReference type="Proteomes" id="UP001165082">
    <property type="component" value="Unassembled WGS sequence"/>
</dbReference>
<feature type="chain" id="PRO_5040908917" evidence="1">
    <location>
        <begin position="20"/>
        <end position="74"/>
    </location>
</feature>
<accession>A0A9W7ANH3</accession>
<proteinExistence type="predicted"/>
<reference evidence="2" key="1">
    <citation type="submission" date="2022-07" db="EMBL/GenBank/DDBJ databases">
        <title>Genome analysis of Parmales, a sister group of diatoms, reveals the evolutionary specialization of diatoms from phago-mixotrophs to photoautotrophs.</title>
        <authorList>
            <person name="Ban H."/>
            <person name="Sato S."/>
            <person name="Yoshikawa S."/>
            <person name="Kazumasa Y."/>
            <person name="Nakamura Y."/>
            <person name="Ichinomiya M."/>
            <person name="Saitoh K."/>
            <person name="Sato N."/>
            <person name="Blanc-Mathieu R."/>
            <person name="Endo H."/>
            <person name="Kuwata A."/>
            <person name="Ogata H."/>
        </authorList>
    </citation>
    <scope>NUCLEOTIDE SEQUENCE</scope>
</reference>
<feature type="signal peptide" evidence="1">
    <location>
        <begin position="1"/>
        <end position="19"/>
    </location>
</feature>
<evidence type="ECO:0000313" key="3">
    <source>
        <dbReference type="Proteomes" id="UP001165082"/>
    </source>
</evidence>
<name>A0A9W7ANH3_9STRA</name>